<dbReference type="VEuPathDB" id="GiardiaDB:QR46_3146"/>
<feature type="coiled-coil region" evidence="1">
    <location>
        <begin position="167"/>
        <end position="260"/>
    </location>
</feature>
<proteinExistence type="predicted"/>
<keyword evidence="1" id="KW-0175">Coiled coil</keyword>
<gene>
    <name evidence="2" type="ORF">QR46_3146</name>
</gene>
<evidence type="ECO:0000313" key="2">
    <source>
        <dbReference type="EMBL" id="KWX12877.1"/>
    </source>
</evidence>
<accession>A0A132NS73</accession>
<dbReference type="AlphaFoldDB" id="A0A132NS73"/>
<comment type="caution">
    <text evidence="2">The sequence shown here is derived from an EMBL/GenBank/DDBJ whole genome shotgun (WGS) entry which is preliminary data.</text>
</comment>
<name>A0A132NS73_GIAIN</name>
<sequence>MDKRDLSAIQNQLDSLFTKYNTTKEKLAETTAELEVMRAQNASNMRKLTMSRQQIERLSAERCALQKENDKLKQYSGKMETKLALAAQQSGLANAIEKQSSLEKQLTARNLRIGELENVIESLKKELRITANALAMKEEEWGLRLNESGKASKSCADQLRTSLLRTIAALKHETDAFQLQLAEEERRTKVFQKDLLSAQAEVEALTARCADAQLAYDQLYIDYEQLMDRLGNENREKDKVEELQRTIKTQNKELKGFTALFGGKGAKDAAVEMSVLTAKLDEVERIANSAELSKTELSMRCTTLQTKLVELEKAGVEAKEEATGLRGRVAQLTAELTTYKQINRELQGKLDRYAGYADANAALLQKLQEYEVEISKLTKQKADLQRALINSARGQHT</sequence>
<evidence type="ECO:0000256" key="1">
    <source>
        <dbReference type="SAM" id="Coils"/>
    </source>
</evidence>
<protein>
    <submittedName>
        <fullName evidence="2">Chromosome segregation protein SMC/ coiled-coil protein</fullName>
    </submittedName>
</protein>
<dbReference type="Proteomes" id="UP000070089">
    <property type="component" value="Unassembled WGS sequence"/>
</dbReference>
<dbReference type="OrthoDB" id="10253498at2759"/>
<organism evidence="2 3">
    <name type="scientific">Giardia duodenalis assemblage B</name>
    <dbReference type="NCBI Taxonomy" id="1394984"/>
    <lineage>
        <taxon>Eukaryota</taxon>
        <taxon>Metamonada</taxon>
        <taxon>Diplomonadida</taxon>
        <taxon>Hexamitidae</taxon>
        <taxon>Giardiinae</taxon>
        <taxon>Giardia</taxon>
    </lineage>
</organism>
<evidence type="ECO:0000313" key="3">
    <source>
        <dbReference type="Proteomes" id="UP000070089"/>
    </source>
</evidence>
<dbReference type="EMBL" id="JXTI01000095">
    <property type="protein sequence ID" value="KWX12877.1"/>
    <property type="molecule type" value="Genomic_DNA"/>
</dbReference>
<feature type="coiled-coil region" evidence="1">
    <location>
        <begin position="301"/>
        <end position="387"/>
    </location>
</feature>
<feature type="coiled-coil region" evidence="1">
    <location>
        <begin position="106"/>
        <end position="140"/>
    </location>
</feature>
<reference evidence="2 3" key="1">
    <citation type="journal article" date="2015" name="Mol. Biochem. Parasitol.">
        <title>Identification of polymorphic genes for use in assemblage B genotyping assays through comparative genomics of multiple assemblage B Giardia duodenalis isolates.</title>
        <authorList>
            <person name="Wielinga C."/>
            <person name="Thompson R.C."/>
            <person name="Monis P."/>
            <person name="Ryan U."/>
        </authorList>
    </citation>
    <scope>NUCLEOTIDE SEQUENCE [LARGE SCALE GENOMIC DNA]</scope>
    <source>
        <strain evidence="2 3">BAH15c1</strain>
    </source>
</reference>